<organism evidence="1 2">
    <name type="scientific">Muribaculum intestinale</name>
    <dbReference type="NCBI Taxonomy" id="1796646"/>
    <lineage>
        <taxon>Bacteria</taxon>
        <taxon>Pseudomonadati</taxon>
        <taxon>Bacteroidota</taxon>
        <taxon>Bacteroidia</taxon>
        <taxon>Bacteroidales</taxon>
        <taxon>Muribaculaceae</taxon>
        <taxon>Muribaculum</taxon>
    </lineage>
</organism>
<reference evidence="2" key="1">
    <citation type="submission" date="2016-04" db="EMBL/GenBank/DDBJ databases">
        <title>Complete Genome Sequences of Twelve Strains of a Stable Defined Moderately Diverse Mouse Microbiota 2 (sDMDMm2).</title>
        <authorList>
            <person name="Uchimura Y."/>
            <person name="Wyss M."/>
            <person name="Brugiroux S."/>
            <person name="Limenitakis J.P."/>
            <person name="Stecher B."/>
            <person name="McCoy K.D."/>
            <person name="Macpherson A.J."/>
        </authorList>
    </citation>
    <scope>NUCLEOTIDE SEQUENCE [LARGE SCALE GENOMIC DNA]</scope>
    <source>
        <strain evidence="2">YL27</strain>
    </source>
</reference>
<evidence type="ECO:0000313" key="1">
    <source>
        <dbReference type="EMBL" id="ANU63337.1"/>
    </source>
</evidence>
<keyword evidence="2" id="KW-1185">Reference proteome</keyword>
<dbReference type="OrthoDB" id="1094750at2"/>
<evidence type="ECO:0008006" key="3">
    <source>
        <dbReference type="Google" id="ProtNLM"/>
    </source>
</evidence>
<evidence type="ECO:0000313" key="2">
    <source>
        <dbReference type="Proteomes" id="UP000186351"/>
    </source>
</evidence>
<sequence>MEIFTLLNAKFFLQLEDGDEDNIKAHYSDMRAELVEYAHSNTHWRVIHTGLSIFISEVAEILGYAKGLLSRYAKRILEIAKCLLNQIEMAVSAKIALDPVTENKEVQETTAEVTFTGNYADFCELIHLIIACKLINGGSKATQQHIKKGLHSLFGLEFDPKKYQNARDGIKRRCPAKGSRVTYFLDSMVDVVNAELAA</sequence>
<dbReference type="KEGG" id="pary:A4V02_06115"/>
<dbReference type="EMBL" id="CP015402">
    <property type="protein sequence ID" value="ANU63337.1"/>
    <property type="molecule type" value="Genomic_DNA"/>
</dbReference>
<proteinExistence type="predicted"/>
<dbReference type="RefSeq" id="WP_068960675.1">
    <property type="nucleotide sequence ID" value="NZ_CP015402.2"/>
</dbReference>
<protein>
    <recommendedName>
        <fullName evidence="3">RteC protein</fullName>
    </recommendedName>
</protein>
<name>A0A1B1S973_9BACT</name>
<dbReference type="Proteomes" id="UP000186351">
    <property type="component" value="Chromosome"/>
</dbReference>
<accession>A0A1B1S973</accession>
<dbReference type="STRING" id="1796646.A4V02_06115"/>
<gene>
    <name evidence="1" type="ORF">A4V02_06115</name>
</gene>
<dbReference type="GeneID" id="65536425"/>
<dbReference type="AlphaFoldDB" id="A0A1B1S973"/>
<accession>A0A1Z2XJG7</accession>